<accession>A0AA41UYU7</accession>
<reference evidence="2" key="1">
    <citation type="submission" date="2022-03" db="EMBL/GenBank/DDBJ databases">
        <title>A functionally conserved STORR gene fusion in Papaver species that diverged 16.8 million years ago.</title>
        <authorList>
            <person name="Catania T."/>
        </authorList>
    </citation>
    <scope>NUCLEOTIDE SEQUENCE</scope>
    <source>
        <strain evidence="2">S-191538</strain>
    </source>
</reference>
<evidence type="ECO:0000313" key="3">
    <source>
        <dbReference type="Proteomes" id="UP001177140"/>
    </source>
</evidence>
<dbReference type="PANTHER" id="PTHR31642:SF189">
    <property type="entry name" value="ACYLTRANSFERASE GLAUCE"/>
    <property type="match status" value="1"/>
</dbReference>
<keyword evidence="3" id="KW-1185">Reference proteome</keyword>
<evidence type="ECO:0000313" key="2">
    <source>
        <dbReference type="EMBL" id="MCL7025142.1"/>
    </source>
</evidence>
<dbReference type="PANTHER" id="PTHR31642">
    <property type="entry name" value="TRICHOTHECENE 3-O-ACETYLTRANSFERASE"/>
    <property type="match status" value="1"/>
</dbReference>
<dbReference type="AlphaFoldDB" id="A0AA41UYU7"/>
<dbReference type="Gene3D" id="3.30.559.10">
    <property type="entry name" value="Chloramphenicol acetyltransferase-like domain"/>
    <property type="match status" value="2"/>
</dbReference>
<gene>
    <name evidence="2" type="ORF">MKW94_016382</name>
</gene>
<dbReference type="Proteomes" id="UP001177140">
    <property type="component" value="Unassembled WGS sequence"/>
</dbReference>
<proteinExistence type="inferred from homology"/>
<evidence type="ECO:0000256" key="1">
    <source>
        <dbReference type="ARBA" id="ARBA00009861"/>
    </source>
</evidence>
<organism evidence="2 3">
    <name type="scientific">Papaver nudicaule</name>
    <name type="common">Iceland poppy</name>
    <dbReference type="NCBI Taxonomy" id="74823"/>
    <lineage>
        <taxon>Eukaryota</taxon>
        <taxon>Viridiplantae</taxon>
        <taxon>Streptophyta</taxon>
        <taxon>Embryophyta</taxon>
        <taxon>Tracheophyta</taxon>
        <taxon>Spermatophyta</taxon>
        <taxon>Magnoliopsida</taxon>
        <taxon>Ranunculales</taxon>
        <taxon>Papaveraceae</taxon>
        <taxon>Papaveroideae</taxon>
        <taxon>Papaver</taxon>
    </lineage>
</organism>
<comment type="caution">
    <text evidence="2">The sequence shown here is derived from an EMBL/GenBank/DDBJ whole genome shotgun (WGS) entry which is preliminary data.</text>
</comment>
<name>A0AA41UYU7_PAPNU</name>
<comment type="similarity">
    <text evidence="1">Belongs to the plant acyltransferase family.</text>
</comment>
<dbReference type="GO" id="GO:0016747">
    <property type="term" value="F:acyltransferase activity, transferring groups other than amino-acyl groups"/>
    <property type="evidence" value="ECO:0007669"/>
    <property type="project" value="TreeGrafter"/>
</dbReference>
<sequence>MKTNSNSVPGNKSLETVAPHTDLKVEVQGVLMVVPLEETETRSMFLSNIDQAVNIYCGGIANPSFPPDLTAKILEFGFRRLLTDHYDFLAGRLKWDPKQGRLEIDCNNLAGAGFLTASSKLSLEEIGDLDCPNPSFEQLAPQNWNQFWPGDQPLFIVQVTSFKCGGVSLAAVYNHITLDAVGCMIFLDHLASVLANSSDLPFPPINNRHLLDARTPPRVTQKHVELIDVGRIAYASTPSIFISTTDNLLRKNLLLTAEDIKTLKKQAMVSPCINENKSSSGVITSFNVVAAHTWRCMALLRSNKENSEKPSMVLFPVNIRARIRPRLPPSYTGNALVNGYGMATYREIAQMPYAHLVEKVAEGARRVKDEYIKSVIDWRELHNGYVHGDVMLSSWWKIFHRFKVSLGQAAKYMSYCAKANIRSWVTSMDLR</sequence>
<dbReference type="InterPro" id="IPR050317">
    <property type="entry name" value="Plant_Fungal_Acyltransferase"/>
</dbReference>
<dbReference type="Pfam" id="PF02458">
    <property type="entry name" value="Transferase"/>
    <property type="match status" value="1"/>
</dbReference>
<protein>
    <submittedName>
        <fullName evidence="2">Uncharacterized protein</fullName>
    </submittedName>
</protein>
<dbReference type="EMBL" id="JAJJMA010041970">
    <property type="protein sequence ID" value="MCL7025142.1"/>
    <property type="molecule type" value="Genomic_DNA"/>
</dbReference>
<dbReference type="SUPFAM" id="SSF52777">
    <property type="entry name" value="CoA-dependent acyltransferases"/>
    <property type="match status" value="1"/>
</dbReference>
<dbReference type="InterPro" id="IPR023213">
    <property type="entry name" value="CAT-like_dom_sf"/>
</dbReference>